<feature type="compositionally biased region" description="Polar residues" evidence="5">
    <location>
        <begin position="285"/>
        <end position="306"/>
    </location>
</feature>
<dbReference type="HOGENOM" id="CLU_050573_1_0_1"/>
<evidence type="ECO:0000313" key="9">
    <source>
        <dbReference type="Proteomes" id="UP000006310"/>
    </source>
</evidence>
<gene>
    <name evidence="8" type="primary">KNAG0H00600</name>
    <name evidence="8" type="ordered locus">KNAG_0H00600</name>
</gene>
<dbReference type="KEGG" id="kng:KNAG_0H00600"/>
<feature type="transmembrane region" description="Helical" evidence="6">
    <location>
        <begin position="63"/>
        <end position="81"/>
    </location>
</feature>
<accession>J7S9G3</accession>
<feature type="transmembrane region" description="Helical" evidence="6">
    <location>
        <begin position="229"/>
        <end position="247"/>
    </location>
</feature>
<dbReference type="Pfam" id="PF10277">
    <property type="entry name" value="Frag1"/>
    <property type="match status" value="1"/>
</dbReference>
<organism evidence="8 9">
    <name type="scientific">Huiozyma naganishii (strain ATCC MYA-139 / BCRC 22969 / CBS 8797 / KCTC 17520 / NBRC 10181 / NCYC 3082 / Yp74L-3)</name>
    <name type="common">Yeast</name>
    <name type="synonym">Kazachstania naganishii</name>
    <dbReference type="NCBI Taxonomy" id="1071383"/>
    <lineage>
        <taxon>Eukaryota</taxon>
        <taxon>Fungi</taxon>
        <taxon>Dikarya</taxon>
        <taxon>Ascomycota</taxon>
        <taxon>Saccharomycotina</taxon>
        <taxon>Saccharomycetes</taxon>
        <taxon>Saccharomycetales</taxon>
        <taxon>Saccharomycetaceae</taxon>
        <taxon>Huiozyma</taxon>
    </lineage>
</organism>
<evidence type="ECO:0000256" key="3">
    <source>
        <dbReference type="ARBA" id="ARBA00022989"/>
    </source>
</evidence>
<dbReference type="AlphaFoldDB" id="J7S9G3"/>
<dbReference type="RefSeq" id="XP_022465721.1">
    <property type="nucleotide sequence ID" value="XM_022609312.1"/>
</dbReference>
<protein>
    <recommendedName>
        <fullName evidence="7">CWH43-like N-terminal domain-containing protein</fullName>
    </recommendedName>
</protein>
<feature type="transmembrane region" description="Helical" evidence="6">
    <location>
        <begin position="197"/>
        <end position="217"/>
    </location>
</feature>
<evidence type="ECO:0000256" key="4">
    <source>
        <dbReference type="ARBA" id="ARBA00023136"/>
    </source>
</evidence>
<sequence>MKFVKPGNASFLVPWIAFIPWYGMLIAMLVVWAAQGHPIYWFMHTDQFPVYISDIGATNLRPLFISCAGWQGIGYVLCIVLEFAQRHWFKMNPWFTIHERNFILAAIVLATIGELGLLFCTIFSTALYPHVHTAMVCIFIVFMFLSICCLTGEYFSMGRHYALIHPRQTYESGVVDVENLRWYQWAGYRWNKFTISAIIKLLWVICAIIWAICFGAIDNNSTSAKFEWLLAFWLGVFFIIMSVDFYLGTRWRKSKYWPNVSSDAMSGYYKFDKYLEKRYNDQTTTSTKVLDEPTTSTETSLDNPQNMHWYEERPPPV</sequence>
<dbReference type="GO" id="GO:0007033">
    <property type="term" value="P:vacuole organization"/>
    <property type="evidence" value="ECO:0007669"/>
    <property type="project" value="EnsemblFungi"/>
</dbReference>
<dbReference type="InterPro" id="IPR019402">
    <property type="entry name" value="CWH43_N"/>
</dbReference>
<keyword evidence="9" id="KW-1185">Reference proteome</keyword>
<proteinExistence type="predicted"/>
<keyword evidence="4 6" id="KW-0472">Membrane</keyword>
<evidence type="ECO:0000256" key="6">
    <source>
        <dbReference type="SAM" id="Phobius"/>
    </source>
</evidence>
<keyword evidence="3 6" id="KW-1133">Transmembrane helix</keyword>
<dbReference type="OMA" id="WYGMLIT"/>
<dbReference type="GO" id="GO:0030036">
    <property type="term" value="P:actin cytoskeleton organization"/>
    <property type="evidence" value="ECO:0007669"/>
    <property type="project" value="EnsemblFungi"/>
</dbReference>
<evidence type="ECO:0000256" key="5">
    <source>
        <dbReference type="SAM" id="MobiDB-lite"/>
    </source>
</evidence>
<evidence type="ECO:0000259" key="7">
    <source>
        <dbReference type="Pfam" id="PF10277"/>
    </source>
</evidence>
<dbReference type="Proteomes" id="UP000006310">
    <property type="component" value="Chromosome 8"/>
</dbReference>
<evidence type="ECO:0000256" key="1">
    <source>
        <dbReference type="ARBA" id="ARBA00004127"/>
    </source>
</evidence>
<evidence type="ECO:0000256" key="2">
    <source>
        <dbReference type="ARBA" id="ARBA00022692"/>
    </source>
</evidence>
<dbReference type="PANTHER" id="PTHR21324">
    <property type="entry name" value="FASTING-INDUCIBLE INTEGRAL MEMBRANE PROTEIN TM6P1-RELATED"/>
    <property type="match status" value="1"/>
</dbReference>
<dbReference type="EMBL" id="HE978321">
    <property type="protein sequence ID" value="CCK71476.1"/>
    <property type="molecule type" value="Genomic_DNA"/>
</dbReference>
<feature type="region of interest" description="Disordered" evidence="5">
    <location>
        <begin position="285"/>
        <end position="317"/>
    </location>
</feature>
<comment type="subcellular location">
    <subcellularLocation>
        <location evidence="1">Endomembrane system</location>
        <topology evidence="1">Multi-pass membrane protein</topology>
    </subcellularLocation>
</comment>
<dbReference type="GO" id="GO:0005886">
    <property type="term" value="C:plasma membrane"/>
    <property type="evidence" value="ECO:0007669"/>
    <property type="project" value="EnsemblFungi"/>
</dbReference>
<feature type="transmembrane region" description="Helical" evidence="6">
    <location>
        <begin position="133"/>
        <end position="155"/>
    </location>
</feature>
<keyword evidence="2 6" id="KW-0812">Transmembrane</keyword>
<dbReference type="GO" id="GO:0012505">
    <property type="term" value="C:endomembrane system"/>
    <property type="evidence" value="ECO:0007669"/>
    <property type="project" value="UniProtKB-SubCell"/>
</dbReference>
<evidence type="ECO:0000313" key="8">
    <source>
        <dbReference type="EMBL" id="CCK71476.1"/>
    </source>
</evidence>
<name>J7S9G3_HUIN7</name>
<feature type="domain" description="CWH43-like N-terminal" evidence="7">
    <location>
        <begin position="10"/>
        <end position="246"/>
    </location>
</feature>
<feature type="transmembrane region" description="Helical" evidence="6">
    <location>
        <begin position="12"/>
        <end position="34"/>
    </location>
</feature>
<reference evidence="9" key="2">
    <citation type="submission" date="2012-08" db="EMBL/GenBank/DDBJ databases">
        <title>Genome sequence of Kazachstania naganishii.</title>
        <authorList>
            <person name="Gordon J.L."/>
            <person name="Armisen D."/>
            <person name="Proux-Wera E."/>
            <person name="OhEigeartaigh S.S."/>
            <person name="Byrne K.P."/>
            <person name="Wolfe K.H."/>
        </authorList>
    </citation>
    <scope>NUCLEOTIDE SEQUENCE [LARGE SCALE GENOMIC DNA]</scope>
    <source>
        <strain evidence="9">ATCC MYA-139 / BCRC 22969 / CBS 8797 / CCRC 22969 / KCTC 17520 / NBRC 10181 / NCYC 3082</strain>
    </source>
</reference>
<reference evidence="8 9" key="1">
    <citation type="journal article" date="2011" name="Proc. Natl. Acad. Sci. U.S.A.">
        <title>Evolutionary erosion of yeast sex chromosomes by mating-type switching accidents.</title>
        <authorList>
            <person name="Gordon J.L."/>
            <person name="Armisen D."/>
            <person name="Proux-Wera E."/>
            <person name="Oheigeartaigh S.S."/>
            <person name="Byrne K.P."/>
            <person name="Wolfe K.H."/>
        </authorList>
    </citation>
    <scope>NUCLEOTIDE SEQUENCE [LARGE SCALE GENOMIC DNA]</scope>
    <source>
        <strain evidence="9">ATCC MYA-139 / BCRC 22969 / CBS 8797 / CCRC 22969 / KCTC 17520 / NBRC 10181 / NCYC 3082</strain>
    </source>
</reference>
<dbReference type="GeneID" id="34527208"/>
<dbReference type="PANTHER" id="PTHR21324:SF2">
    <property type="entry name" value="EG:22E5.9 PROTEIN"/>
    <property type="match status" value="1"/>
</dbReference>
<dbReference type="eggNOG" id="ENOG502RZQS">
    <property type="taxonomic scope" value="Eukaryota"/>
</dbReference>
<feature type="transmembrane region" description="Helical" evidence="6">
    <location>
        <begin position="102"/>
        <end position="127"/>
    </location>
</feature>
<dbReference type="GO" id="GO:0061093">
    <property type="term" value="P:negative regulation of phospholipid translocation"/>
    <property type="evidence" value="ECO:0007669"/>
    <property type="project" value="EnsemblFungi"/>
</dbReference>
<dbReference type="OrthoDB" id="10032492at2759"/>
<dbReference type="InterPro" id="IPR050911">
    <property type="entry name" value="DRAM/TMEM150_Autophagy_Mod"/>
</dbReference>
<dbReference type="STRING" id="1071383.J7S9G3"/>